<organism evidence="9 10">
    <name type="scientific">Capsulimonas corticalis</name>
    <dbReference type="NCBI Taxonomy" id="2219043"/>
    <lineage>
        <taxon>Bacteria</taxon>
        <taxon>Bacillati</taxon>
        <taxon>Armatimonadota</taxon>
        <taxon>Armatimonadia</taxon>
        <taxon>Capsulimonadales</taxon>
        <taxon>Capsulimonadaceae</taxon>
        <taxon>Capsulimonas</taxon>
    </lineage>
</organism>
<evidence type="ECO:0000256" key="2">
    <source>
        <dbReference type="ARBA" id="ARBA00006175"/>
    </source>
</evidence>
<dbReference type="Proteomes" id="UP000287394">
    <property type="component" value="Chromosome"/>
</dbReference>
<dbReference type="GO" id="GO:0015250">
    <property type="term" value="F:water channel activity"/>
    <property type="evidence" value="ECO:0007669"/>
    <property type="project" value="TreeGrafter"/>
</dbReference>
<keyword evidence="4" id="KW-1003">Cell membrane</keyword>
<evidence type="ECO:0000256" key="8">
    <source>
        <dbReference type="RuleBase" id="RU000477"/>
    </source>
</evidence>
<dbReference type="InterPro" id="IPR023271">
    <property type="entry name" value="Aquaporin-like"/>
</dbReference>
<evidence type="ECO:0000256" key="6">
    <source>
        <dbReference type="ARBA" id="ARBA00022989"/>
    </source>
</evidence>
<dbReference type="InterPro" id="IPR022357">
    <property type="entry name" value="MIP_CS"/>
</dbReference>
<dbReference type="InterPro" id="IPR000425">
    <property type="entry name" value="MIP"/>
</dbReference>
<dbReference type="GO" id="GO:0005886">
    <property type="term" value="C:plasma membrane"/>
    <property type="evidence" value="ECO:0007669"/>
    <property type="project" value="UniProtKB-SubCell"/>
</dbReference>
<dbReference type="RefSeq" id="WP_165864510.1">
    <property type="nucleotide sequence ID" value="NZ_AP025739.1"/>
</dbReference>
<comment type="similarity">
    <text evidence="2 8">Belongs to the MIP/aquaporin (TC 1.A.8) family.</text>
</comment>
<dbReference type="InterPro" id="IPR034294">
    <property type="entry name" value="Aquaporin_transptr"/>
</dbReference>
<evidence type="ECO:0000256" key="3">
    <source>
        <dbReference type="ARBA" id="ARBA00022448"/>
    </source>
</evidence>
<dbReference type="PRINTS" id="PR00783">
    <property type="entry name" value="MINTRINSICP"/>
</dbReference>
<dbReference type="SUPFAM" id="SSF81338">
    <property type="entry name" value="Aquaporin-like"/>
    <property type="match status" value="1"/>
</dbReference>
<dbReference type="Gene3D" id="1.20.1080.10">
    <property type="entry name" value="Glycerol uptake facilitator protein"/>
    <property type="match status" value="1"/>
</dbReference>
<dbReference type="EMBL" id="AP025739">
    <property type="protein sequence ID" value="BDI28436.1"/>
    <property type="molecule type" value="Genomic_DNA"/>
</dbReference>
<keyword evidence="7" id="KW-0472">Membrane</keyword>
<name>A0A402D2V6_9BACT</name>
<evidence type="ECO:0000256" key="5">
    <source>
        <dbReference type="ARBA" id="ARBA00022692"/>
    </source>
</evidence>
<reference evidence="9 10" key="1">
    <citation type="journal article" date="2019" name="Int. J. Syst. Evol. Microbiol.">
        <title>Capsulimonas corticalis gen. nov., sp. nov., an aerobic capsulated bacterium, of a novel bacterial order, Capsulimonadales ord. nov., of the class Armatimonadia of the phylum Armatimonadetes.</title>
        <authorList>
            <person name="Li J."/>
            <person name="Kudo C."/>
            <person name="Tonouchi A."/>
        </authorList>
    </citation>
    <scope>NUCLEOTIDE SEQUENCE [LARGE SCALE GENOMIC DNA]</scope>
    <source>
        <strain evidence="9 10">AX-7</strain>
    </source>
</reference>
<proteinExistence type="inferred from homology"/>
<evidence type="ECO:0000313" key="10">
    <source>
        <dbReference type="Proteomes" id="UP000287394"/>
    </source>
</evidence>
<dbReference type="Pfam" id="PF00230">
    <property type="entry name" value="MIP"/>
    <property type="match status" value="1"/>
</dbReference>
<dbReference type="PANTHER" id="PTHR19139:SF199">
    <property type="entry name" value="MIP17260P"/>
    <property type="match status" value="1"/>
</dbReference>
<protein>
    <submittedName>
        <fullName evidence="9">Uncharacterized protein</fullName>
    </submittedName>
</protein>
<keyword evidence="10" id="KW-1185">Reference proteome</keyword>
<evidence type="ECO:0000256" key="1">
    <source>
        <dbReference type="ARBA" id="ARBA00004651"/>
    </source>
</evidence>
<keyword evidence="5 8" id="KW-0812">Transmembrane</keyword>
<comment type="subcellular location">
    <subcellularLocation>
        <location evidence="1">Cell membrane</location>
        <topology evidence="1">Multi-pass membrane protein</topology>
    </subcellularLocation>
</comment>
<keyword evidence="6" id="KW-1133">Transmembrane helix</keyword>
<accession>A0A402D2V6</accession>
<sequence length="296" mass="31289">MPRPSLTLVETSREEILYAEWKRCGHHLEEYASEFAGAAFLVFCVVAFVSLMFASGSPMPALLPSSSLRLLCAGLLIGGAGGLVAISPPGRLSGAHINPAVSLGFWLLGKMHANDLAGYAAAQMAGALLGAALGIAAFGRWAREIHRAVLSPAAGLSAGGAFTAEVAATFALASVLFCCVSHPRVARFTPAIMMLVSGVLVCLDGAVSGAGMNPARWFGPAAIADDWRLGWVYWLAPCLGSLLAVLPRRFGLYRHAMPATAKLFHDTRFRSIFRHDRVPSKLPAHLAKEIDASARP</sequence>
<evidence type="ECO:0000256" key="7">
    <source>
        <dbReference type="ARBA" id="ARBA00023136"/>
    </source>
</evidence>
<gene>
    <name evidence="9" type="ORF">CCAX7_004870</name>
</gene>
<dbReference type="PROSITE" id="PS00221">
    <property type="entry name" value="MIP"/>
    <property type="match status" value="1"/>
</dbReference>
<dbReference type="PANTHER" id="PTHR19139">
    <property type="entry name" value="AQUAPORIN TRANSPORTER"/>
    <property type="match status" value="1"/>
</dbReference>
<evidence type="ECO:0000256" key="4">
    <source>
        <dbReference type="ARBA" id="ARBA00022475"/>
    </source>
</evidence>
<evidence type="ECO:0000313" key="9">
    <source>
        <dbReference type="EMBL" id="BDI28436.1"/>
    </source>
</evidence>
<dbReference type="AlphaFoldDB" id="A0A402D2V6"/>
<dbReference type="KEGG" id="ccot:CCAX7_004870"/>
<keyword evidence="3 8" id="KW-0813">Transport</keyword>